<feature type="domain" description="Phosphomevalonate dehydratase small subunit-like" evidence="2">
    <location>
        <begin position="26"/>
        <end position="100"/>
    </location>
</feature>
<dbReference type="Proteomes" id="UP000001054">
    <property type="component" value="Chromosome"/>
</dbReference>
<name>C3M8X0_SINFN</name>
<dbReference type="InterPro" id="IPR002840">
    <property type="entry name" value="PMDh-S-like_dom"/>
</dbReference>
<dbReference type="STRING" id="394.NGR_c29380"/>
<dbReference type="PATRIC" id="fig|394.7.peg.5776"/>
<evidence type="ECO:0000259" key="2">
    <source>
        <dbReference type="Pfam" id="PF01989"/>
    </source>
</evidence>
<dbReference type="eggNOG" id="COG1786">
    <property type="taxonomic scope" value="Bacteria"/>
</dbReference>
<evidence type="ECO:0000256" key="1">
    <source>
        <dbReference type="ARBA" id="ARBA00023239"/>
    </source>
</evidence>
<dbReference type="EMBL" id="CP001389">
    <property type="protein sequence ID" value="ACP26681.1"/>
    <property type="molecule type" value="Genomic_DNA"/>
</dbReference>
<dbReference type="Pfam" id="PF01989">
    <property type="entry name" value="AcnX_swivel_put"/>
    <property type="match status" value="1"/>
</dbReference>
<gene>
    <name evidence="3" type="ordered locus">NGR_c29380</name>
</gene>
<dbReference type="HOGENOM" id="CLU_141583_0_0_5"/>
<proteinExistence type="predicted"/>
<keyword evidence="4" id="KW-1185">Reference proteome</keyword>
<reference evidence="3 4" key="1">
    <citation type="journal article" date="2009" name="Appl. Environ. Microbiol.">
        <title>Rhizobium sp. strain NGR234 possesses a remarkable number of secretion systems.</title>
        <authorList>
            <person name="Schmeisser C."/>
            <person name="Liesegang H."/>
            <person name="Krysciak D."/>
            <person name="Bakkou N."/>
            <person name="Le Quere A."/>
            <person name="Wollherr A."/>
            <person name="Heinemeyer I."/>
            <person name="Morgenstern B."/>
            <person name="Pommerening-Roeser A."/>
            <person name="Flores M."/>
            <person name="Palacios R."/>
            <person name="Brenner S."/>
            <person name="Gottschalk G."/>
            <person name="Schmitz R.A."/>
            <person name="Broughton W.J."/>
            <person name="Perret X."/>
            <person name="Strittmatter A.W."/>
            <person name="Streit W.R."/>
        </authorList>
    </citation>
    <scope>NUCLEOTIDE SEQUENCE [LARGE SCALE GENOMIC DNA]</scope>
    <source>
        <strain evidence="4">NBRC 101917 / NGR234</strain>
    </source>
</reference>
<protein>
    <recommendedName>
        <fullName evidence="2">Phosphomevalonate dehydratase small subunit-like domain-containing protein</fullName>
    </recommendedName>
</protein>
<dbReference type="PANTHER" id="PTHR36577:SF3">
    <property type="entry name" value="DUF521 DOMAIN PROTEIN (AFU_ORTHOLOGUE AFUA_6G00490)"/>
    <property type="match status" value="1"/>
</dbReference>
<dbReference type="GO" id="GO:0016829">
    <property type="term" value="F:lyase activity"/>
    <property type="evidence" value="ECO:0007669"/>
    <property type="project" value="UniProtKB-KW"/>
</dbReference>
<dbReference type="OrthoDB" id="9815264at2"/>
<dbReference type="KEGG" id="rhi:NGR_c29380"/>
<dbReference type="SUPFAM" id="SSF52016">
    <property type="entry name" value="LeuD/IlvD-like"/>
    <property type="match status" value="1"/>
</dbReference>
<evidence type="ECO:0000313" key="4">
    <source>
        <dbReference type="Proteomes" id="UP000001054"/>
    </source>
</evidence>
<evidence type="ECO:0000313" key="3">
    <source>
        <dbReference type="EMBL" id="ACP26681.1"/>
    </source>
</evidence>
<dbReference type="Gene3D" id="3.50.30.10">
    <property type="entry name" value="Phosphohistidine domain"/>
    <property type="match status" value="1"/>
</dbReference>
<accession>C3M8X0</accession>
<sequence length="143" mass="14676">MTVRLEATTLVSGSSQAETLVLSEPLSFWGGLDSATGRIIDQWHPEKNEVMSGRILVMRAGRGSSSGSSVLAEALRRGTGPAGIVLLARDAIVTVGAMVAAELYGKTCPVVLASEADWAAITGAGYLAIEAGEDTATIDLDAG</sequence>
<dbReference type="RefSeq" id="WP_012709436.1">
    <property type="nucleotide sequence ID" value="NC_012587.1"/>
</dbReference>
<organism evidence="3 4">
    <name type="scientific">Sinorhizobium fredii (strain NBRC 101917 / NGR234)</name>
    <dbReference type="NCBI Taxonomy" id="394"/>
    <lineage>
        <taxon>Bacteria</taxon>
        <taxon>Pseudomonadati</taxon>
        <taxon>Pseudomonadota</taxon>
        <taxon>Alphaproteobacteria</taxon>
        <taxon>Hyphomicrobiales</taxon>
        <taxon>Rhizobiaceae</taxon>
        <taxon>Sinorhizobium/Ensifer group</taxon>
        <taxon>Sinorhizobium</taxon>
    </lineage>
</organism>
<dbReference type="PANTHER" id="PTHR36577">
    <property type="entry name" value="DUF521 DOMAIN PROTEIN (AFU_ORTHOLOGUE AFUA_6G00490)"/>
    <property type="match status" value="1"/>
</dbReference>
<dbReference type="AlphaFoldDB" id="C3M8X0"/>
<keyword evidence="1" id="KW-0456">Lyase</keyword>